<evidence type="ECO:0000256" key="3">
    <source>
        <dbReference type="SAM" id="MobiDB-lite"/>
    </source>
</evidence>
<dbReference type="Proteomes" id="UP000694547">
    <property type="component" value="Chromosome 6"/>
</dbReference>
<dbReference type="InterPro" id="IPR041421">
    <property type="entry name" value="Ubl4_C_TUGS"/>
</dbReference>
<dbReference type="Pfam" id="PF17840">
    <property type="entry name" value="Tugs"/>
    <property type="match status" value="1"/>
</dbReference>
<evidence type="ECO:0000313" key="6">
    <source>
        <dbReference type="Proteomes" id="UP000694547"/>
    </source>
</evidence>
<evidence type="ECO:0000256" key="2">
    <source>
        <dbReference type="ARBA" id="ARBA00022490"/>
    </source>
</evidence>
<evidence type="ECO:0000313" key="5">
    <source>
        <dbReference type="Ensembl" id="ENSPEMP00000013556.1"/>
    </source>
</evidence>
<reference evidence="5" key="3">
    <citation type="submission" date="2025-09" db="UniProtKB">
        <authorList>
            <consortium name="Ensembl"/>
        </authorList>
    </citation>
    <scope>IDENTIFICATION</scope>
</reference>
<dbReference type="Pfam" id="PF00240">
    <property type="entry name" value="ubiquitin"/>
    <property type="match status" value="1"/>
</dbReference>
<evidence type="ECO:0000256" key="1">
    <source>
        <dbReference type="ARBA" id="ARBA00004496"/>
    </source>
</evidence>
<dbReference type="OrthoDB" id="417450at2759"/>
<dbReference type="AlphaFoldDB" id="A0A6I9MRE7"/>
<protein>
    <submittedName>
        <fullName evidence="5">Ubiquitin-like 4B</fullName>
    </submittedName>
</protein>
<dbReference type="SMART" id="SM00213">
    <property type="entry name" value="UBQ"/>
    <property type="match status" value="1"/>
</dbReference>
<accession>A0A6I9MRE7</accession>
<organism evidence="5 6">
    <name type="scientific">Peromyscus maniculatus bairdii</name>
    <name type="common">Prairie deer mouse</name>
    <dbReference type="NCBI Taxonomy" id="230844"/>
    <lineage>
        <taxon>Eukaryota</taxon>
        <taxon>Metazoa</taxon>
        <taxon>Chordata</taxon>
        <taxon>Craniata</taxon>
        <taxon>Vertebrata</taxon>
        <taxon>Euteleostomi</taxon>
        <taxon>Mammalia</taxon>
        <taxon>Eutheria</taxon>
        <taxon>Euarchontoglires</taxon>
        <taxon>Glires</taxon>
        <taxon>Rodentia</taxon>
        <taxon>Myomorpha</taxon>
        <taxon>Muroidea</taxon>
        <taxon>Cricetidae</taxon>
        <taxon>Neotominae</taxon>
        <taxon>Peromyscus</taxon>
    </lineage>
</organism>
<reference evidence="5 6" key="1">
    <citation type="submission" date="2018-10" db="EMBL/GenBank/DDBJ databases">
        <title>Improved assembly of the deer mouse Peromyscus maniculatus genome.</title>
        <authorList>
            <person name="Lassance J.-M."/>
            <person name="Hoekstra H.E."/>
        </authorList>
    </citation>
    <scope>NUCLEOTIDE SEQUENCE [LARGE SCALE GENOMIC DNA]</scope>
</reference>
<reference evidence="5" key="2">
    <citation type="submission" date="2025-08" db="UniProtKB">
        <authorList>
            <consortium name="Ensembl"/>
        </authorList>
    </citation>
    <scope>IDENTIFICATION</scope>
</reference>
<dbReference type="PROSITE" id="PS50053">
    <property type="entry name" value="UBIQUITIN_2"/>
    <property type="match status" value="1"/>
</dbReference>
<dbReference type="Gene3D" id="3.10.20.90">
    <property type="entry name" value="Phosphatidylinositol 3-kinase Catalytic Subunit, Chain A, domain 1"/>
    <property type="match status" value="1"/>
</dbReference>
<dbReference type="CTD" id="164153"/>
<keyword evidence="6" id="KW-1185">Reference proteome</keyword>
<evidence type="ECO:0000259" key="4">
    <source>
        <dbReference type="PROSITE" id="PS50053"/>
    </source>
</evidence>
<keyword evidence="2" id="KW-0963">Cytoplasm</keyword>
<name>A0A6I9MRE7_PERMB</name>
<dbReference type="GeneTree" id="ENSGT00940000163477"/>
<dbReference type="InterPro" id="IPR043317">
    <property type="entry name" value="UBL4B"/>
</dbReference>
<dbReference type="GO" id="GO:0005737">
    <property type="term" value="C:cytoplasm"/>
    <property type="evidence" value="ECO:0007669"/>
    <property type="project" value="UniProtKB-SubCell"/>
</dbReference>
<dbReference type="PANTHER" id="PTHR47905">
    <property type="entry name" value="UBIQUITIN-LIKE PROTEIN 4B"/>
    <property type="match status" value="1"/>
</dbReference>
<dbReference type="Ensembl" id="ENSPEMT00000017799.2">
    <property type="protein sequence ID" value="ENSPEMP00000013556.1"/>
    <property type="gene ID" value="ENSPEMG00000013594.2"/>
</dbReference>
<comment type="subcellular location">
    <subcellularLocation>
        <location evidence="1">Cytoplasm</location>
    </subcellularLocation>
</comment>
<dbReference type="InterPro" id="IPR029071">
    <property type="entry name" value="Ubiquitin-like_domsf"/>
</dbReference>
<feature type="compositionally biased region" description="Acidic residues" evidence="3">
    <location>
        <begin position="170"/>
        <end position="180"/>
    </location>
</feature>
<feature type="region of interest" description="Disordered" evidence="3">
    <location>
        <begin position="145"/>
        <end position="191"/>
    </location>
</feature>
<feature type="domain" description="Ubiquitin-like" evidence="4">
    <location>
        <begin position="1"/>
        <end position="71"/>
    </location>
</feature>
<feature type="compositionally biased region" description="Polar residues" evidence="3">
    <location>
        <begin position="181"/>
        <end position="191"/>
    </location>
</feature>
<dbReference type="GeneID" id="102907845"/>
<sequence>MFLTVKLLLGRRCSLKVSGKESVATLKKLVSQHLQVPEKQQHLLFRGQLLADDKHLSDYSIGPNASINVIMLPPEEAALDQTHQTQPLWLQLGQVLGKHFGPKDAKAVLGLLRQEHEDRLQRMSLEALEQLVGQLLAQQQLEELAEEKEARAVASELQQNDEGGGGKEEKEEEEDEEEADQQTGPSHSFAH</sequence>
<dbReference type="PANTHER" id="PTHR47905:SF1">
    <property type="entry name" value="UBIQUITIN-LIKE PROTEIN 4B"/>
    <property type="match status" value="1"/>
</dbReference>
<dbReference type="InterPro" id="IPR000626">
    <property type="entry name" value="Ubiquitin-like_dom"/>
</dbReference>
<dbReference type="SUPFAM" id="SSF54236">
    <property type="entry name" value="Ubiquitin-like"/>
    <property type="match status" value="1"/>
</dbReference>
<proteinExistence type="predicted"/>